<sequence length="95" mass="10110">MDLVVSQAALAQTADDLGATVTAMAARLAQLDQELSPLRTEWIGSAQEAYVVARARWNAEIERLSGVLASARLSVMQSAAAYAEADRRGAAMFGR</sequence>
<comment type="similarity">
    <text evidence="1">Belongs to the WXG100 family.</text>
</comment>
<dbReference type="AlphaFoldDB" id="A0A3G9IFC2"/>
<dbReference type="KEGG" id="nbe:Back2_19440"/>
<dbReference type="Pfam" id="PF06013">
    <property type="entry name" value="WXG100"/>
    <property type="match status" value="1"/>
</dbReference>
<dbReference type="OrthoDB" id="4278078at2"/>
<dbReference type="EMBL" id="AP019307">
    <property type="protein sequence ID" value="BBH17657.1"/>
    <property type="molecule type" value="Genomic_DNA"/>
</dbReference>
<dbReference type="InterPro" id="IPR010310">
    <property type="entry name" value="T7SS_ESAT-6-like"/>
</dbReference>
<dbReference type="Gene3D" id="1.10.287.1060">
    <property type="entry name" value="ESAT-6-like"/>
    <property type="match status" value="1"/>
</dbReference>
<keyword evidence="3" id="KW-1185">Reference proteome</keyword>
<dbReference type="SUPFAM" id="SSF140453">
    <property type="entry name" value="EsxAB dimer-like"/>
    <property type="match status" value="1"/>
</dbReference>
<evidence type="ECO:0000256" key="1">
    <source>
        <dbReference type="RuleBase" id="RU362001"/>
    </source>
</evidence>
<evidence type="ECO:0000313" key="3">
    <source>
        <dbReference type="Proteomes" id="UP000271573"/>
    </source>
</evidence>
<organism evidence="2 3">
    <name type="scientific">Nocardioides baekrokdamisoli</name>
    <dbReference type="NCBI Taxonomy" id="1804624"/>
    <lineage>
        <taxon>Bacteria</taxon>
        <taxon>Bacillati</taxon>
        <taxon>Actinomycetota</taxon>
        <taxon>Actinomycetes</taxon>
        <taxon>Propionibacteriales</taxon>
        <taxon>Nocardioidaceae</taxon>
        <taxon>Nocardioides</taxon>
    </lineage>
</organism>
<accession>A0A3G9IFC2</accession>
<gene>
    <name evidence="2" type="ORF">Back2_19440</name>
</gene>
<dbReference type="NCBIfam" id="TIGR03930">
    <property type="entry name" value="WXG100_ESAT6"/>
    <property type="match status" value="1"/>
</dbReference>
<dbReference type="InterPro" id="IPR036689">
    <property type="entry name" value="ESAT-6-like_sf"/>
</dbReference>
<dbReference type="Proteomes" id="UP000271573">
    <property type="component" value="Chromosome"/>
</dbReference>
<protein>
    <recommendedName>
        <fullName evidence="1">ESAT-6-like protein</fullName>
    </recommendedName>
</protein>
<name>A0A3G9IFC2_9ACTN</name>
<proteinExistence type="inferred from homology"/>
<reference evidence="2 3" key="1">
    <citation type="submission" date="2018-11" db="EMBL/GenBank/DDBJ databases">
        <title>Complete genome sequence of Nocardioides baekrokdamisoli strain KCTC 39748.</title>
        <authorList>
            <person name="Kang S.W."/>
            <person name="Lee K.C."/>
            <person name="Kim K.K."/>
            <person name="Kim J.S."/>
            <person name="Kim D.S."/>
            <person name="Ko S.H."/>
            <person name="Yang S.H."/>
            <person name="Shin Y.K."/>
            <person name="Lee J.S."/>
        </authorList>
    </citation>
    <scope>NUCLEOTIDE SEQUENCE [LARGE SCALE GENOMIC DNA]</scope>
    <source>
        <strain evidence="2 3">KCTC 39748</strain>
    </source>
</reference>
<evidence type="ECO:0000313" key="2">
    <source>
        <dbReference type="EMBL" id="BBH17657.1"/>
    </source>
</evidence>